<dbReference type="InterPro" id="IPR006037">
    <property type="entry name" value="RCK_C"/>
</dbReference>
<evidence type="ECO:0000313" key="12">
    <source>
        <dbReference type="Proteomes" id="UP000637643"/>
    </source>
</evidence>
<dbReference type="InterPro" id="IPR006153">
    <property type="entry name" value="Cation/H_exchanger_TM"/>
</dbReference>
<dbReference type="AlphaFoldDB" id="A0A917FHH0"/>
<keyword evidence="7" id="KW-0406">Ion transport</keyword>
<comment type="subcellular location">
    <subcellularLocation>
        <location evidence="1">Cell membrane</location>
        <topology evidence="1">Multi-pass membrane protein</topology>
    </subcellularLocation>
</comment>
<dbReference type="InterPro" id="IPR036721">
    <property type="entry name" value="RCK_C_sf"/>
</dbReference>
<dbReference type="GO" id="GO:0008324">
    <property type="term" value="F:monoatomic cation transmembrane transporter activity"/>
    <property type="evidence" value="ECO:0007669"/>
    <property type="project" value="InterPro"/>
</dbReference>
<feature type="transmembrane region" description="Helical" evidence="9">
    <location>
        <begin position="270"/>
        <end position="287"/>
    </location>
</feature>
<evidence type="ECO:0000256" key="2">
    <source>
        <dbReference type="ARBA" id="ARBA00022448"/>
    </source>
</evidence>
<reference evidence="11" key="2">
    <citation type="submission" date="2020-09" db="EMBL/GenBank/DDBJ databases">
        <authorList>
            <person name="Sun Q."/>
            <person name="Zhou Y."/>
        </authorList>
    </citation>
    <scope>NUCLEOTIDE SEQUENCE</scope>
    <source>
        <strain evidence="11">CGMCC 1.16134</strain>
    </source>
</reference>
<keyword evidence="12" id="KW-1185">Reference proteome</keyword>
<organism evidence="11 12">
    <name type="scientific">Paenibacillus albidus</name>
    <dbReference type="NCBI Taxonomy" id="2041023"/>
    <lineage>
        <taxon>Bacteria</taxon>
        <taxon>Bacillati</taxon>
        <taxon>Bacillota</taxon>
        <taxon>Bacilli</taxon>
        <taxon>Bacillales</taxon>
        <taxon>Paenibacillaceae</taxon>
        <taxon>Paenibacillus</taxon>
    </lineage>
</organism>
<evidence type="ECO:0000256" key="9">
    <source>
        <dbReference type="SAM" id="Phobius"/>
    </source>
</evidence>
<feature type="transmembrane region" description="Helical" evidence="9">
    <location>
        <begin position="242"/>
        <end position="258"/>
    </location>
</feature>
<dbReference type="PANTHER" id="PTHR32507">
    <property type="entry name" value="NA(+)/H(+) ANTIPORTER 1"/>
    <property type="match status" value="1"/>
</dbReference>
<feature type="transmembrane region" description="Helical" evidence="9">
    <location>
        <begin position="355"/>
        <end position="375"/>
    </location>
</feature>
<protein>
    <submittedName>
        <fullName evidence="11">K+/H+ antiporter</fullName>
    </submittedName>
</protein>
<dbReference type="NCBIfam" id="NF003715">
    <property type="entry name" value="PRK05326.1-2"/>
    <property type="match status" value="1"/>
</dbReference>
<feature type="transmembrane region" description="Helical" evidence="9">
    <location>
        <begin position="83"/>
        <end position="106"/>
    </location>
</feature>
<dbReference type="PANTHER" id="PTHR32507:SF7">
    <property type="entry name" value="K(+)_H(+) ANTIPORTER NHAP2"/>
    <property type="match status" value="1"/>
</dbReference>
<accession>A0A917FHH0</accession>
<dbReference type="InterPro" id="IPR038770">
    <property type="entry name" value="Na+/solute_symporter_sf"/>
</dbReference>
<dbReference type="GO" id="GO:0015297">
    <property type="term" value="F:antiporter activity"/>
    <property type="evidence" value="ECO:0007669"/>
    <property type="project" value="UniProtKB-KW"/>
</dbReference>
<reference evidence="11" key="1">
    <citation type="journal article" date="2014" name="Int. J. Syst. Evol. Microbiol.">
        <title>Complete genome sequence of Corynebacterium casei LMG S-19264T (=DSM 44701T), isolated from a smear-ripened cheese.</title>
        <authorList>
            <consortium name="US DOE Joint Genome Institute (JGI-PGF)"/>
            <person name="Walter F."/>
            <person name="Albersmeier A."/>
            <person name="Kalinowski J."/>
            <person name="Ruckert C."/>
        </authorList>
    </citation>
    <scope>NUCLEOTIDE SEQUENCE</scope>
    <source>
        <strain evidence="11">CGMCC 1.16134</strain>
    </source>
</reference>
<dbReference type="GO" id="GO:1902600">
    <property type="term" value="P:proton transmembrane transport"/>
    <property type="evidence" value="ECO:0007669"/>
    <property type="project" value="InterPro"/>
</dbReference>
<dbReference type="Proteomes" id="UP000637643">
    <property type="component" value="Unassembled WGS sequence"/>
</dbReference>
<keyword evidence="3" id="KW-0050">Antiport</keyword>
<evidence type="ECO:0000256" key="4">
    <source>
        <dbReference type="ARBA" id="ARBA00022475"/>
    </source>
</evidence>
<evidence type="ECO:0000313" key="11">
    <source>
        <dbReference type="EMBL" id="GGF83442.1"/>
    </source>
</evidence>
<evidence type="ECO:0000259" key="10">
    <source>
        <dbReference type="PROSITE" id="PS51202"/>
    </source>
</evidence>
<dbReference type="Gene3D" id="3.30.70.1450">
    <property type="entry name" value="Regulator of K+ conductance, C-terminal domain"/>
    <property type="match status" value="1"/>
</dbReference>
<evidence type="ECO:0000256" key="8">
    <source>
        <dbReference type="ARBA" id="ARBA00023136"/>
    </source>
</evidence>
<name>A0A917FHH0_9BACL</name>
<dbReference type="GO" id="GO:0005886">
    <property type="term" value="C:plasma membrane"/>
    <property type="evidence" value="ECO:0007669"/>
    <property type="project" value="UniProtKB-SubCell"/>
</dbReference>
<dbReference type="SUPFAM" id="SSF116726">
    <property type="entry name" value="TrkA C-terminal domain-like"/>
    <property type="match status" value="1"/>
</dbReference>
<feature type="transmembrane region" description="Helical" evidence="9">
    <location>
        <begin position="32"/>
        <end position="51"/>
    </location>
</feature>
<dbReference type="Pfam" id="PF00999">
    <property type="entry name" value="Na_H_Exchanger"/>
    <property type="match status" value="1"/>
</dbReference>
<evidence type="ECO:0000256" key="3">
    <source>
        <dbReference type="ARBA" id="ARBA00022449"/>
    </source>
</evidence>
<dbReference type="PROSITE" id="PS51202">
    <property type="entry name" value="RCK_C"/>
    <property type="match status" value="1"/>
</dbReference>
<evidence type="ECO:0000256" key="7">
    <source>
        <dbReference type="ARBA" id="ARBA00023065"/>
    </source>
</evidence>
<feature type="transmembrane region" description="Helical" evidence="9">
    <location>
        <begin position="177"/>
        <end position="204"/>
    </location>
</feature>
<proteinExistence type="predicted"/>
<feature type="transmembrane region" description="Helical" evidence="9">
    <location>
        <begin position="329"/>
        <end position="349"/>
    </location>
</feature>
<dbReference type="Pfam" id="PF02080">
    <property type="entry name" value="TrkA_C"/>
    <property type="match status" value="1"/>
</dbReference>
<feature type="transmembrane region" description="Helical" evidence="9">
    <location>
        <begin position="58"/>
        <end position="77"/>
    </location>
</feature>
<dbReference type="RefSeq" id="WP_189026438.1">
    <property type="nucleotide sequence ID" value="NZ_BMKR01000011.1"/>
</dbReference>
<feature type="domain" description="RCK C-terminal" evidence="10">
    <location>
        <begin position="397"/>
        <end position="478"/>
    </location>
</feature>
<feature type="transmembrane region" description="Helical" evidence="9">
    <location>
        <begin position="293"/>
        <end position="317"/>
    </location>
</feature>
<dbReference type="NCBIfam" id="NF003716">
    <property type="entry name" value="PRK05326.1-3"/>
    <property type="match status" value="1"/>
</dbReference>
<comment type="caution">
    <text evidence="11">The sequence shown here is derived from an EMBL/GenBank/DDBJ whole genome shotgun (WGS) entry which is preliminary data.</text>
</comment>
<dbReference type="GO" id="GO:0006813">
    <property type="term" value="P:potassium ion transport"/>
    <property type="evidence" value="ECO:0007669"/>
    <property type="project" value="InterPro"/>
</dbReference>
<keyword evidence="5 9" id="KW-0812">Transmembrane</keyword>
<dbReference type="Gene3D" id="1.20.1530.20">
    <property type="match status" value="1"/>
</dbReference>
<feature type="transmembrane region" description="Helical" evidence="9">
    <location>
        <begin position="216"/>
        <end position="236"/>
    </location>
</feature>
<dbReference type="EMBL" id="BMKR01000011">
    <property type="protein sequence ID" value="GGF83442.1"/>
    <property type="molecule type" value="Genomic_DNA"/>
</dbReference>
<keyword evidence="8 9" id="KW-0472">Membrane</keyword>
<keyword evidence="6 9" id="KW-1133">Transmembrane helix</keyword>
<sequence>MTHLADQTILLLAALLLVGVLSTKFSTRFGMPALVLFIAVGMVLSHFIYFNNAALTQIAGIFALVIILFEGGMQTSMKDIRPILRPALSLATVGVLLTTAIVGVFAKLILDVSWAESLLFGAIVGSTDAAAVFSVLGGKNIDKRLTSTLEAESGSNDPMAVFLTVSLIEWIQHPDTAIWSLVLSFIWEMGIGLLVGLVIGKLAVYLINRINLDSTGLYPVLAIGFAVLTYGAAAMFHSSGLLAVYVMGLTLGNSELVYHRTIMNFNHGFAWMMQIVMFILLGLLVFPQELVNIAWQGILLSVILMVVARPVGVFISLHFAKYSIREKTLISWAGLRGAVPIVLATYPLLAGLENGGLFFNVVFFVVLTSAVIQGTSISPLASRLKLVGDGDSQPSLMELVALGKTDSEFTHIGIEHHMPVAGMRISGIGLPDDILFTAIIRDKSIITPHGSTIIEPGDTVYVLSPKNKRDEMKSIFRSGKGKAAETNLPID</sequence>
<evidence type="ECO:0000256" key="6">
    <source>
        <dbReference type="ARBA" id="ARBA00022989"/>
    </source>
</evidence>
<keyword evidence="2" id="KW-0813">Transport</keyword>
<evidence type="ECO:0000256" key="1">
    <source>
        <dbReference type="ARBA" id="ARBA00004651"/>
    </source>
</evidence>
<evidence type="ECO:0000256" key="5">
    <source>
        <dbReference type="ARBA" id="ARBA00022692"/>
    </source>
</evidence>
<gene>
    <name evidence="11" type="ORF">GCM10010912_30690</name>
</gene>
<keyword evidence="4" id="KW-1003">Cell membrane</keyword>